<dbReference type="PANTHER" id="PTHR37813">
    <property type="entry name" value="FELS-2 PROPHAGE PROTEIN"/>
    <property type="match status" value="1"/>
</dbReference>
<dbReference type="EMBL" id="DXBP01000026">
    <property type="protein sequence ID" value="HIZ41631.1"/>
    <property type="molecule type" value="Genomic_DNA"/>
</dbReference>
<feature type="transmembrane region" description="Helical" evidence="2">
    <location>
        <begin position="355"/>
        <end position="373"/>
    </location>
</feature>
<dbReference type="AlphaFoldDB" id="A0A9D2J9I7"/>
<keyword evidence="2" id="KW-1133">Transmembrane helix</keyword>
<keyword evidence="1" id="KW-0175">Coiled coil</keyword>
<organism evidence="3 4">
    <name type="scientific">Candidatus Gemmiger excrementigallinarum</name>
    <dbReference type="NCBI Taxonomy" id="2838609"/>
    <lineage>
        <taxon>Bacteria</taxon>
        <taxon>Bacillati</taxon>
        <taxon>Bacillota</taxon>
        <taxon>Clostridia</taxon>
        <taxon>Eubacteriales</taxon>
        <taxon>Gemmiger</taxon>
    </lineage>
</organism>
<evidence type="ECO:0008006" key="5">
    <source>
        <dbReference type="Google" id="ProtNLM"/>
    </source>
</evidence>
<feature type="coiled-coil region" evidence="1">
    <location>
        <begin position="212"/>
        <end position="246"/>
    </location>
</feature>
<dbReference type="Proteomes" id="UP000824048">
    <property type="component" value="Unassembled WGS sequence"/>
</dbReference>
<keyword evidence="2" id="KW-0472">Membrane</keyword>
<keyword evidence="2" id="KW-0812">Transmembrane</keyword>
<comment type="caution">
    <text evidence="3">The sequence shown here is derived from an EMBL/GenBank/DDBJ whole genome shotgun (WGS) entry which is preliminary data.</text>
</comment>
<name>A0A9D2J9I7_9FIRM</name>
<accession>A0A9D2J9I7</accession>
<proteinExistence type="predicted"/>
<reference evidence="3" key="2">
    <citation type="submission" date="2021-04" db="EMBL/GenBank/DDBJ databases">
        <authorList>
            <person name="Gilroy R."/>
        </authorList>
    </citation>
    <scope>NUCLEOTIDE SEQUENCE</scope>
    <source>
        <strain evidence="3">ChiSxjej1B13-11774</strain>
    </source>
</reference>
<evidence type="ECO:0000313" key="3">
    <source>
        <dbReference type="EMBL" id="HIZ41631.1"/>
    </source>
</evidence>
<evidence type="ECO:0000313" key="4">
    <source>
        <dbReference type="Proteomes" id="UP000824048"/>
    </source>
</evidence>
<sequence>MADVGEVRYKVTVDDSGIENDQKKVEDKLGKGGKSAGAQFAEGFKAGIDPTKATNSKVADAVTDKWKTASAVVGASFAAMTAGAVAFGVKSIGLASDLNEVQNVVDTTFGDSADQVNKWAESAGEAFGLSELSAKQYTSTLGAMLKSMGMSEDATTEMSIALAGLAGDMASFYNLDPAEAFEKLRSGISGETEPLKQLGINMSVANLEAFALENGLLDVAEGSNELKQAQEELSIKQMKLNELQEKGTASASQIASAQLAVEKAQDKVNDSMTASFDSLDAATQAEIRYQYIMQATADAQGDFSKTSDSLANQQRILQMEVETLSADLGQALLPAALSVVEGLRSLVEWASQNQTALTVLAVAFAGITAAIIAYSASLTLAASGMTIATAAGAAFGAVVGFLTSPITLVIAAITALVAAGVLLYQNWDTVSAWAASAWESIKQSISSAIEAVSAFISNLAASASAKMSGVRDAIVNGFNSAVEFITSLPAKAKQWGSDFVQGLIDGITSMARNVADAAKGLADKIAGFLHFSRPDVGPLREYETWMPDMVRGLAAGIRANEPELESAADSMAGKVSGKIKRGIASAAQWADFASGINIPGPLSPGLSWSSLTGRLDAAGVFSHDSTRMEGLRQALTITPTIAKPGGAFIEVPVSIDGREVARATAWYMGEQLAWEER</sequence>
<reference evidence="3" key="1">
    <citation type="journal article" date="2021" name="PeerJ">
        <title>Extensive microbial diversity within the chicken gut microbiome revealed by metagenomics and culture.</title>
        <authorList>
            <person name="Gilroy R."/>
            <person name="Ravi A."/>
            <person name="Getino M."/>
            <person name="Pursley I."/>
            <person name="Horton D.L."/>
            <person name="Alikhan N.F."/>
            <person name="Baker D."/>
            <person name="Gharbi K."/>
            <person name="Hall N."/>
            <person name="Watson M."/>
            <person name="Adriaenssens E.M."/>
            <person name="Foster-Nyarko E."/>
            <person name="Jarju S."/>
            <person name="Secka A."/>
            <person name="Antonio M."/>
            <person name="Oren A."/>
            <person name="Chaudhuri R.R."/>
            <person name="La Ragione R."/>
            <person name="Hildebrand F."/>
            <person name="Pallen M.J."/>
        </authorList>
    </citation>
    <scope>NUCLEOTIDE SEQUENCE</scope>
    <source>
        <strain evidence="3">ChiSxjej1B13-11774</strain>
    </source>
</reference>
<evidence type="ECO:0000256" key="2">
    <source>
        <dbReference type="SAM" id="Phobius"/>
    </source>
</evidence>
<gene>
    <name evidence="3" type="ORF">H9811_03595</name>
</gene>
<dbReference type="PANTHER" id="PTHR37813:SF1">
    <property type="entry name" value="FELS-2 PROPHAGE PROTEIN"/>
    <property type="match status" value="1"/>
</dbReference>
<protein>
    <recommendedName>
        <fullName evidence="5">Phage tail tape measure protein</fullName>
    </recommendedName>
</protein>
<evidence type="ECO:0000256" key="1">
    <source>
        <dbReference type="SAM" id="Coils"/>
    </source>
</evidence>